<keyword evidence="2 7" id="KW-0813">Transport</keyword>
<keyword evidence="4 7" id="KW-0406">Ion transport</keyword>
<evidence type="ECO:0000256" key="2">
    <source>
        <dbReference type="ARBA" id="ARBA00022448"/>
    </source>
</evidence>
<dbReference type="SUPFAM" id="SSF47928">
    <property type="entry name" value="N-terminal domain of the delta subunit of the F1F0-ATP synthase"/>
    <property type="match status" value="1"/>
</dbReference>
<dbReference type="InterPro" id="IPR026015">
    <property type="entry name" value="ATP_synth_OSCP/delta_N_sf"/>
</dbReference>
<keyword evidence="7" id="KW-0139">CF(1)</keyword>
<comment type="function">
    <text evidence="7">F(1)F(0) ATP synthase produces ATP from ADP in the presence of a proton or sodium gradient. F-type ATPases consist of two structural domains, F(1) containing the extramembraneous catalytic core and F(0) containing the membrane proton channel, linked together by a central stalk and a peripheral stalk. During catalysis, ATP synthesis in the catalytic domain of F(1) is coupled via a rotary mechanism of the central stalk subunits to proton translocation.</text>
</comment>
<evidence type="ECO:0000256" key="3">
    <source>
        <dbReference type="ARBA" id="ARBA00022781"/>
    </source>
</evidence>
<dbReference type="EMBL" id="SJPT01000001">
    <property type="protein sequence ID" value="TWU26662.1"/>
    <property type="molecule type" value="Genomic_DNA"/>
</dbReference>
<dbReference type="NCBIfam" id="TIGR01145">
    <property type="entry name" value="ATP_synt_delta"/>
    <property type="match status" value="1"/>
</dbReference>
<dbReference type="Pfam" id="PF00213">
    <property type="entry name" value="OSCP"/>
    <property type="match status" value="1"/>
</dbReference>
<dbReference type="Gene3D" id="1.10.520.20">
    <property type="entry name" value="N-terminal domain of the delta subunit of the F1F0-ATP synthase"/>
    <property type="match status" value="1"/>
</dbReference>
<comment type="subcellular location">
    <subcellularLocation>
        <location evidence="7">Cell membrane</location>
        <topology evidence="7">Peripheral membrane protein</topology>
    </subcellularLocation>
    <subcellularLocation>
        <location evidence="1">Membrane</location>
    </subcellularLocation>
</comment>
<comment type="function">
    <text evidence="7">This protein is part of the stalk that links CF(0) to CF(1). It either transmits conformational changes from CF(0) to CF(1) or is implicated in proton conduction.</text>
</comment>
<dbReference type="AlphaFoldDB" id="A0A5C6CQ91"/>
<comment type="similarity">
    <text evidence="7">Belongs to the ATPase delta chain family.</text>
</comment>
<dbReference type="GO" id="GO:0005886">
    <property type="term" value="C:plasma membrane"/>
    <property type="evidence" value="ECO:0007669"/>
    <property type="project" value="UniProtKB-SubCell"/>
</dbReference>
<dbReference type="HAMAP" id="MF_01416">
    <property type="entry name" value="ATP_synth_delta_bact"/>
    <property type="match status" value="1"/>
</dbReference>
<dbReference type="PRINTS" id="PR00125">
    <property type="entry name" value="ATPASEDELTA"/>
</dbReference>
<keyword evidence="6 7" id="KW-0066">ATP synthesis</keyword>
<name>A0A5C6CQ91_9BACT</name>
<evidence type="ECO:0000256" key="1">
    <source>
        <dbReference type="ARBA" id="ARBA00004370"/>
    </source>
</evidence>
<dbReference type="OrthoDB" id="9802471at2"/>
<evidence type="ECO:0000256" key="4">
    <source>
        <dbReference type="ARBA" id="ARBA00023065"/>
    </source>
</evidence>
<evidence type="ECO:0000256" key="6">
    <source>
        <dbReference type="ARBA" id="ARBA00023310"/>
    </source>
</evidence>
<keyword evidence="5 7" id="KW-0472">Membrane</keyword>
<keyword evidence="3 7" id="KW-0375">Hydrogen ion transport</keyword>
<dbReference type="InterPro" id="IPR000711">
    <property type="entry name" value="ATPase_OSCP/dsu"/>
</dbReference>
<dbReference type="InterPro" id="IPR020781">
    <property type="entry name" value="ATPase_OSCP/d_CS"/>
</dbReference>
<keyword evidence="9" id="KW-1185">Reference proteome</keyword>
<accession>A0A5C6CQ91</accession>
<sequence>MTEAPKHDTVLDTGAEQLGTTYARALIAVAQNEGVADQVVQQLGQMVDEYLSQSPQLAASFASPRIDASEKCRVLDRIFGDEFHPTLIKFLKVMANRDRLGYVAAVRRASETQLDEMLGRLVATVRTAVPLEDAMRSQIAERLSAVLHREVRLKESVDPDLIGGMVIRIGDTVYDSSVVNRIDKMQKKAKAGFSSQLLKRFDEFVQDKT</sequence>
<dbReference type="GO" id="GO:0046933">
    <property type="term" value="F:proton-transporting ATP synthase activity, rotational mechanism"/>
    <property type="evidence" value="ECO:0007669"/>
    <property type="project" value="UniProtKB-UniRule"/>
</dbReference>
<organism evidence="8 9">
    <name type="scientific">Novipirellula galeiformis</name>
    <dbReference type="NCBI Taxonomy" id="2528004"/>
    <lineage>
        <taxon>Bacteria</taxon>
        <taxon>Pseudomonadati</taxon>
        <taxon>Planctomycetota</taxon>
        <taxon>Planctomycetia</taxon>
        <taxon>Pirellulales</taxon>
        <taxon>Pirellulaceae</taxon>
        <taxon>Novipirellula</taxon>
    </lineage>
</organism>
<evidence type="ECO:0000313" key="9">
    <source>
        <dbReference type="Proteomes" id="UP000316304"/>
    </source>
</evidence>
<protein>
    <recommendedName>
        <fullName evidence="7">ATP synthase subunit delta</fullName>
    </recommendedName>
    <alternativeName>
        <fullName evidence="7">ATP synthase F(1) sector subunit delta</fullName>
    </alternativeName>
    <alternativeName>
        <fullName evidence="7">F-type ATPase subunit delta</fullName>
        <shortName evidence="7">F-ATPase subunit delta</shortName>
    </alternativeName>
</protein>
<dbReference type="GO" id="GO:0045259">
    <property type="term" value="C:proton-transporting ATP synthase complex"/>
    <property type="evidence" value="ECO:0007669"/>
    <property type="project" value="UniProtKB-KW"/>
</dbReference>
<comment type="caution">
    <text evidence="8">The sequence shown here is derived from an EMBL/GenBank/DDBJ whole genome shotgun (WGS) entry which is preliminary data.</text>
</comment>
<keyword evidence="7" id="KW-1003">Cell membrane</keyword>
<reference evidence="8 9" key="1">
    <citation type="submission" date="2019-02" db="EMBL/GenBank/DDBJ databases">
        <title>Deep-cultivation of Planctomycetes and their phenomic and genomic characterization uncovers novel biology.</title>
        <authorList>
            <person name="Wiegand S."/>
            <person name="Jogler M."/>
            <person name="Boedeker C."/>
            <person name="Pinto D."/>
            <person name="Vollmers J."/>
            <person name="Rivas-Marin E."/>
            <person name="Kohn T."/>
            <person name="Peeters S.H."/>
            <person name="Heuer A."/>
            <person name="Rast P."/>
            <person name="Oberbeckmann S."/>
            <person name="Bunk B."/>
            <person name="Jeske O."/>
            <person name="Meyerdierks A."/>
            <person name="Storesund J.E."/>
            <person name="Kallscheuer N."/>
            <person name="Luecker S."/>
            <person name="Lage O.M."/>
            <person name="Pohl T."/>
            <person name="Merkel B.J."/>
            <person name="Hornburger P."/>
            <person name="Mueller R.-W."/>
            <person name="Bruemmer F."/>
            <person name="Labrenz M."/>
            <person name="Spormann A.M."/>
            <person name="Op Den Camp H."/>
            <person name="Overmann J."/>
            <person name="Amann R."/>
            <person name="Jetten M.S.M."/>
            <person name="Mascher T."/>
            <person name="Medema M.H."/>
            <person name="Devos D.P."/>
            <person name="Kaster A.-K."/>
            <person name="Ovreas L."/>
            <person name="Rohde M."/>
            <person name="Galperin M.Y."/>
            <person name="Jogler C."/>
        </authorList>
    </citation>
    <scope>NUCLEOTIDE SEQUENCE [LARGE SCALE GENOMIC DNA]</scope>
    <source>
        <strain evidence="8 9">Pla52o</strain>
    </source>
</reference>
<evidence type="ECO:0000256" key="5">
    <source>
        <dbReference type="ARBA" id="ARBA00023136"/>
    </source>
</evidence>
<evidence type="ECO:0000256" key="7">
    <source>
        <dbReference type="HAMAP-Rule" id="MF_01416"/>
    </source>
</evidence>
<dbReference type="PANTHER" id="PTHR11910">
    <property type="entry name" value="ATP SYNTHASE DELTA CHAIN"/>
    <property type="match status" value="1"/>
</dbReference>
<gene>
    <name evidence="7 8" type="primary">atpH</name>
    <name evidence="8" type="ORF">Pla52o_05150</name>
</gene>
<proteinExistence type="inferred from homology"/>
<dbReference type="Proteomes" id="UP000316304">
    <property type="component" value="Unassembled WGS sequence"/>
</dbReference>
<dbReference type="RefSeq" id="WP_146592973.1">
    <property type="nucleotide sequence ID" value="NZ_SJPT01000001.1"/>
</dbReference>
<evidence type="ECO:0000313" key="8">
    <source>
        <dbReference type="EMBL" id="TWU26662.1"/>
    </source>
</evidence>
<dbReference type="PROSITE" id="PS00389">
    <property type="entry name" value="ATPASE_DELTA"/>
    <property type="match status" value="1"/>
</dbReference>